<dbReference type="AlphaFoldDB" id="A0A6M3LLS3"/>
<organism evidence="1">
    <name type="scientific">viral metagenome</name>
    <dbReference type="NCBI Taxonomy" id="1070528"/>
    <lineage>
        <taxon>unclassified sequences</taxon>
        <taxon>metagenomes</taxon>
        <taxon>organismal metagenomes</taxon>
    </lineage>
</organism>
<sequence length="290" mass="33469">MKSQTTLIEEFVNEGATEGDSSHMYIDGDVLYSYGRHFPLLVRRDWGFLLNADKYSVTTSKHQYRCFRHATIQLPFSALNSAKVSFRDFALVAHDEQRYDTIGYRKANTDDKISVAEYEKLTAEQQEGYYPIEERRPEAAILEQNGERYLSSMDGWNYFLCKLPEPVGTVEEAFASLKPVEVTDDNYIRQGEWFFVEMPLDKAFIKKEYGNMEKNFVLPTKNPDGNLHIATRGYENQYGIFVSGQIRHKTRWGGKGDHRMLRLSTLDNMKIFQAFENRALGSWSASGNVD</sequence>
<dbReference type="EMBL" id="MT143215">
    <property type="protein sequence ID" value="QJA94244.1"/>
    <property type="molecule type" value="Genomic_DNA"/>
</dbReference>
<name>A0A6M3LLS3_9ZZZZ</name>
<proteinExistence type="predicted"/>
<protein>
    <submittedName>
        <fullName evidence="1">Uncharacterized protein</fullName>
    </submittedName>
</protein>
<accession>A0A6M3LLS3</accession>
<gene>
    <name evidence="1" type="ORF">MM415B03915_0008</name>
</gene>
<reference evidence="1" key="1">
    <citation type="submission" date="2020-03" db="EMBL/GenBank/DDBJ databases">
        <title>The deep terrestrial virosphere.</title>
        <authorList>
            <person name="Holmfeldt K."/>
            <person name="Nilsson E."/>
            <person name="Simone D."/>
            <person name="Lopez-Fernandez M."/>
            <person name="Wu X."/>
            <person name="de Brujin I."/>
            <person name="Lundin D."/>
            <person name="Andersson A."/>
            <person name="Bertilsson S."/>
            <person name="Dopson M."/>
        </authorList>
    </citation>
    <scope>NUCLEOTIDE SEQUENCE</scope>
    <source>
        <strain evidence="1">MM415B03915</strain>
    </source>
</reference>
<evidence type="ECO:0000313" key="1">
    <source>
        <dbReference type="EMBL" id="QJA94244.1"/>
    </source>
</evidence>